<evidence type="ECO:0000256" key="1">
    <source>
        <dbReference type="SAM" id="MobiDB-lite"/>
    </source>
</evidence>
<gene>
    <name evidence="2" type="ORF">BIV23_39450</name>
</gene>
<reference evidence="2 3" key="1">
    <citation type="submission" date="2016-10" db="EMBL/GenBank/DDBJ databases">
        <title>Genome sequence of Streptomyces sp. MUSC 1.</title>
        <authorList>
            <person name="Lee L.-H."/>
            <person name="Ser H.-L."/>
            <person name="Law J.W.-F."/>
        </authorList>
    </citation>
    <scope>NUCLEOTIDE SEQUENCE [LARGE SCALE GENOMIC DNA]</scope>
    <source>
        <strain evidence="2 3">MUSC 1</strain>
    </source>
</reference>
<comment type="caution">
    <text evidence="2">The sequence shown here is derived from an EMBL/GenBank/DDBJ whole genome shotgun (WGS) entry which is preliminary data.</text>
</comment>
<sequence length="144" mass="15959">MEYLHDAVLPAAFESAQCHRGRLVREDFLVRRCGRAVVDENRVTARCERAATVVQKWGSRAGGTWASQKAKSTASWRLPLEQVGLDELDRGGLGARTSEGQRFGCRVDSRHCLRPRGEPRGPPTGSARQLQHIPGNREVIDDGQ</sequence>
<accession>A0A1S2PDY1</accession>
<organism evidence="2 3">
    <name type="scientific">Streptomyces monashensis</name>
    <dbReference type="NCBI Taxonomy" id="1678012"/>
    <lineage>
        <taxon>Bacteria</taxon>
        <taxon>Bacillati</taxon>
        <taxon>Actinomycetota</taxon>
        <taxon>Actinomycetes</taxon>
        <taxon>Kitasatosporales</taxon>
        <taxon>Streptomycetaceae</taxon>
        <taxon>Streptomyces</taxon>
    </lineage>
</organism>
<dbReference type="EMBL" id="MLYO01000082">
    <property type="protein sequence ID" value="OIJ91870.1"/>
    <property type="molecule type" value="Genomic_DNA"/>
</dbReference>
<dbReference type="AlphaFoldDB" id="A0A1S2PDY1"/>
<evidence type="ECO:0000313" key="3">
    <source>
        <dbReference type="Proteomes" id="UP000179642"/>
    </source>
</evidence>
<proteinExistence type="predicted"/>
<dbReference type="Proteomes" id="UP000179642">
    <property type="component" value="Unassembled WGS sequence"/>
</dbReference>
<feature type="region of interest" description="Disordered" evidence="1">
    <location>
        <begin position="111"/>
        <end position="144"/>
    </location>
</feature>
<name>A0A1S2PDY1_9ACTN</name>
<protein>
    <submittedName>
        <fullName evidence="2">Uncharacterized protein</fullName>
    </submittedName>
</protein>
<keyword evidence="3" id="KW-1185">Reference proteome</keyword>
<evidence type="ECO:0000313" key="2">
    <source>
        <dbReference type="EMBL" id="OIJ91870.1"/>
    </source>
</evidence>